<dbReference type="GO" id="GO:0005762">
    <property type="term" value="C:mitochondrial large ribosomal subunit"/>
    <property type="evidence" value="ECO:0007669"/>
    <property type="project" value="TreeGrafter"/>
</dbReference>
<dbReference type="PANTHER" id="PTHR13528:SF2">
    <property type="entry name" value="LARGE RIBOSOMAL SUBUNIT PROTEIN BL28M"/>
    <property type="match status" value="1"/>
</dbReference>
<evidence type="ECO:0000256" key="6">
    <source>
        <dbReference type="SAM" id="MobiDB-lite"/>
    </source>
</evidence>
<evidence type="ECO:0000256" key="5">
    <source>
        <dbReference type="ARBA" id="ARBA00037226"/>
    </source>
</evidence>
<keyword evidence="8" id="KW-1185">Reference proteome</keyword>
<dbReference type="Gene3D" id="2.30.170.40">
    <property type="entry name" value="Ribosomal protein L28/L24"/>
    <property type="match status" value="1"/>
</dbReference>
<organism evidence="7 8">
    <name type="scientific">Ceratocystis fimbriata f. sp. platani</name>
    <dbReference type="NCBI Taxonomy" id="88771"/>
    <lineage>
        <taxon>Eukaryota</taxon>
        <taxon>Fungi</taxon>
        <taxon>Dikarya</taxon>
        <taxon>Ascomycota</taxon>
        <taxon>Pezizomycotina</taxon>
        <taxon>Sordariomycetes</taxon>
        <taxon>Hypocreomycetidae</taxon>
        <taxon>Microascales</taxon>
        <taxon>Ceratocystidaceae</taxon>
        <taxon>Ceratocystis</taxon>
    </lineage>
</organism>
<dbReference type="Pfam" id="PF00830">
    <property type="entry name" value="Ribosomal_L28"/>
    <property type="match status" value="1"/>
</dbReference>
<evidence type="ECO:0000256" key="2">
    <source>
        <dbReference type="ARBA" id="ARBA00022980"/>
    </source>
</evidence>
<evidence type="ECO:0000256" key="1">
    <source>
        <dbReference type="ARBA" id="ARBA00008760"/>
    </source>
</evidence>
<comment type="function">
    <text evidence="5">Component of the mitochondrial ribosome (mitoribosome), a dedicated translation machinery responsible for the synthesis of mitochondrial genome-encoded proteins, including at least some of the essential transmembrane subunits of the mitochondrial respiratory chain. The mitoribosomes are attached to the mitochondrial inner membrane and translation products are cotranslationally integrated into the membrane.</text>
</comment>
<accession>A0A0F8BVP5</accession>
<comment type="caution">
    <text evidence="7">The sequence shown here is derived from an EMBL/GenBank/DDBJ whole genome shotgun (WGS) entry which is preliminary data.</text>
</comment>
<dbReference type="GO" id="GO:0003735">
    <property type="term" value="F:structural constituent of ribosome"/>
    <property type="evidence" value="ECO:0007669"/>
    <property type="project" value="InterPro"/>
</dbReference>
<feature type="compositionally biased region" description="Polar residues" evidence="6">
    <location>
        <begin position="268"/>
        <end position="278"/>
    </location>
</feature>
<dbReference type="EMBL" id="LBBL01000035">
    <property type="protein sequence ID" value="KKF96598.1"/>
    <property type="molecule type" value="Genomic_DNA"/>
</dbReference>
<dbReference type="FunFam" id="2.30.170.40:FF:000003">
    <property type="entry name" value="54S ribosomal protein L24"/>
    <property type="match status" value="1"/>
</dbReference>
<dbReference type="SUPFAM" id="SSF143800">
    <property type="entry name" value="L28p-like"/>
    <property type="match status" value="1"/>
</dbReference>
<feature type="region of interest" description="Disordered" evidence="6">
    <location>
        <begin position="256"/>
        <end position="286"/>
    </location>
</feature>
<dbReference type="InterPro" id="IPR034704">
    <property type="entry name" value="Ribosomal_bL28/bL31-like_sf"/>
</dbReference>
<dbReference type="InterPro" id="IPR026569">
    <property type="entry name" value="Ribosomal_bL28"/>
</dbReference>
<dbReference type="InterPro" id="IPR037147">
    <property type="entry name" value="Ribosomal_bL28_sf"/>
</dbReference>
<sequence>MARLPQLLGSLARPALSSSIITTTTTTTAAAHTAAFSTSAALGVKTIRAAHIPSAFVPPYPYGERTLYKQSNKGLYGLARIRFGNHVASGRNPIKSRRTWKPNVHRKRMWSDALGAWIKVRMTIRVFRTIIKDGSLDNYLLKNKPRRIRELGPGGWKLRWLIMQTDAVRARWLQERTALGLPERSPEDQAAIDREAQDMVQIAVDYATPGPLSRVTRDLLKMRDEEGVWASEEFELGQAEEHEGVEVEGDYEKEYIGANDGVEAATETGASQGLAPTSPETPKPAQ</sequence>
<comment type="similarity">
    <text evidence="1">Belongs to the bacterial ribosomal protein bL28 family.</text>
</comment>
<reference evidence="7 8" key="1">
    <citation type="submission" date="2015-04" db="EMBL/GenBank/DDBJ databases">
        <title>Genome sequence of Ceratocystis platani, a major pathogen of plane trees.</title>
        <authorList>
            <person name="Belbahri L."/>
        </authorList>
    </citation>
    <scope>NUCLEOTIDE SEQUENCE [LARGE SCALE GENOMIC DNA]</scope>
    <source>
        <strain evidence="7 8">CFO</strain>
    </source>
</reference>
<keyword evidence="3" id="KW-0687">Ribonucleoprotein</keyword>
<dbReference type="OrthoDB" id="361870at2759"/>
<dbReference type="AlphaFoldDB" id="A0A0F8BVP5"/>
<gene>
    <name evidence="7" type="primary">MRPL24</name>
    <name evidence="7" type="ORF">CFO_g1062</name>
</gene>
<dbReference type="PANTHER" id="PTHR13528">
    <property type="entry name" value="39S RIBOSOMAL PROTEIN L28, MITOCHONDRIAL"/>
    <property type="match status" value="1"/>
</dbReference>
<evidence type="ECO:0000256" key="4">
    <source>
        <dbReference type="ARBA" id="ARBA00035269"/>
    </source>
</evidence>
<evidence type="ECO:0000313" key="7">
    <source>
        <dbReference type="EMBL" id="KKF96598.1"/>
    </source>
</evidence>
<name>A0A0F8BVP5_CERFI</name>
<evidence type="ECO:0000256" key="3">
    <source>
        <dbReference type="ARBA" id="ARBA00023274"/>
    </source>
</evidence>
<protein>
    <recommendedName>
        <fullName evidence="4">Large ribosomal subunit protein bL28m</fullName>
    </recommendedName>
</protein>
<dbReference type="Proteomes" id="UP000034841">
    <property type="component" value="Unassembled WGS sequence"/>
</dbReference>
<proteinExistence type="inferred from homology"/>
<keyword evidence="2 7" id="KW-0689">Ribosomal protein</keyword>
<evidence type="ECO:0000313" key="8">
    <source>
        <dbReference type="Proteomes" id="UP000034841"/>
    </source>
</evidence>